<keyword evidence="3" id="KW-1185">Reference proteome</keyword>
<dbReference type="RefSeq" id="WP_186872614.1">
    <property type="nucleotide sequence ID" value="NZ_JACOOR010000008.1"/>
</dbReference>
<accession>A0A923RNU1</accession>
<evidence type="ECO:0000256" key="1">
    <source>
        <dbReference type="SAM" id="Phobius"/>
    </source>
</evidence>
<proteinExistence type="predicted"/>
<organism evidence="2 3">
    <name type="scientific">Anaerosacchariphilus hominis</name>
    <dbReference type="NCBI Taxonomy" id="2763017"/>
    <lineage>
        <taxon>Bacteria</taxon>
        <taxon>Bacillati</taxon>
        <taxon>Bacillota</taxon>
        <taxon>Clostridia</taxon>
        <taxon>Lachnospirales</taxon>
        <taxon>Lachnospiraceae</taxon>
        <taxon>Anaerosacchariphilus</taxon>
    </lineage>
</organism>
<comment type="caution">
    <text evidence="2">The sequence shown here is derived from an EMBL/GenBank/DDBJ whole genome shotgun (WGS) entry which is preliminary data.</text>
</comment>
<sequence length="281" mass="32434">MTELTAYYKNLKRLKKQAILLYLGLIAALMVLVSLFLGAPFPHRETVLFFTYRVNGWFFDKTWIMYLIIALSALLTFIAEGVQSYRNVNAFRAILYQDCDSEKLLRLADEGIRYVPYEFYRSRRKAERVFRLQLCLFERFYVEALMACGQPDTAVHYLENDWKSPRNSNVYKFLSANAGSILAYQAGDVGQFKQLSAQGGKRLQQSVTCLARLDWLEGRFSEAMERLKAANPRFPYEKVLFAGMLADFLNQSGWKEEAQEYEAYVLKHGGTLGVRQALLKP</sequence>
<name>A0A923RNU1_9FIRM</name>
<dbReference type="AlphaFoldDB" id="A0A923RNU1"/>
<keyword evidence="1" id="KW-0472">Membrane</keyword>
<protein>
    <submittedName>
        <fullName evidence="2">Uncharacterized protein</fullName>
    </submittedName>
</protein>
<dbReference type="EMBL" id="JACOOR010000008">
    <property type="protein sequence ID" value="MBC5660881.1"/>
    <property type="molecule type" value="Genomic_DNA"/>
</dbReference>
<keyword evidence="1" id="KW-1133">Transmembrane helix</keyword>
<gene>
    <name evidence="2" type="ORF">H8S44_14055</name>
</gene>
<feature type="transmembrane region" description="Helical" evidence="1">
    <location>
        <begin position="20"/>
        <end position="43"/>
    </location>
</feature>
<keyword evidence="1" id="KW-0812">Transmembrane</keyword>
<dbReference type="Proteomes" id="UP000649345">
    <property type="component" value="Unassembled WGS sequence"/>
</dbReference>
<evidence type="ECO:0000313" key="2">
    <source>
        <dbReference type="EMBL" id="MBC5660881.1"/>
    </source>
</evidence>
<feature type="transmembrane region" description="Helical" evidence="1">
    <location>
        <begin position="63"/>
        <end position="82"/>
    </location>
</feature>
<evidence type="ECO:0000313" key="3">
    <source>
        <dbReference type="Proteomes" id="UP000649345"/>
    </source>
</evidence>
<reference evidence="2" key="1">
    <citation type="submission" date="2020-08" db="EMBL/GenBank/DDBJ databases">
        <title>Genome public.</title>
        <authorList>
            <person name="Liu C."/>
            <person name="Sun Q."/>
        </authorList>
    </citation>
    <scope>NUCLEOTIDE SEQUENCE</scope>
    <source>
        <strain evidence="2">NSJ-68</strain>
    </source>
</reference>